<protein>
    <recommendedName>
        <fullName evidence="1">VP17 central beta-barrel domain-containing protein</fullName>
    </recommendedName>
</protein>
<reference evidence="2 3" key="1">
    <citation type="submission" date="2019-11" db="EMBL/GenBank/DDBJ databases">
        <title>Genome sequence of Deinococcus xianganensis Y35, AI-2 producing algicidal bacterium, isolated from lake water.</title>
        <authorList>
            <person name="Li Y."/>
        </authorList>
    </citation>
    <scope>NUCLEOTIDE SEQUENCE [LARGE SCALE GENOMIC DNA]</scope>
    <source>
        <strain evidence="2 3">Y35</strain>
    </source>
</reference>
<evidence type="ECO:0000313" key="2">
    <source>
        <dbReference type="EMBL" id="MXV18607.1"/>
    </source>
</evidence>
<dbReference type="Proteomes" id="UP000430519">
    <property type="component" value="Unassembled WGS sequence"/>
</dbReference>
<dbReference type="AlphaFoldDB" id="A0A6I4YHY9"/>
<accession>A0A6I4YHY9</accession>
<sequence length="258" mass="27458">MTGAYPFQVLGNAMRTTLTADRFTPGQQVLGLLSTVAYFDGPLGHLLLFKGGEPFRFYLQGRHEVGVAGGTAAGPYVVDLASAGHSLVRSPRPAAAFPTTGHPDVLAYTSADGGTTWLPAAVTAVDWNAGTVTVDRPGNATRVAVYFTTGNGEFELRVVRPLGSDVSSAKLFGGALRSINETNQVNARSAPTFGSDGREYPLPPQFRLELAVRSSTPIPFDKYARHELSLPLFDTPIRVLDAARLNAEAELKLRGGTL</sequence>
<organism evidence="2 3">
    <name type="scientific">Deinococcus xianganensis</name>
    <dbReference type="NCBI Taxonomy" id="1507289"/>
    <lineage>
        <taxon>Bacteria</taxon>
        <taxon>Thermotogati</taxon>
        <taxon>Deinococcota</taxon>
        <taxon>Deinococci</taxon>
        <taxon>Deinococcales</taxon>
        <taxon>Deinococcaceae</taxon>
        <taxon>Deinococcus</taxon>
    </lineage>
</organism>
<gene>
    <name evidence="2" type="ORF">GLX28_03015</name>
</gene>
<keyword evidence="3" id="KW-1185">Reference proteome</keyword>
<dbReference type="Pfam" id="PF22210">
    <property type="entry name" value="VP17_central_barrel"/>
    <property type="match status" value="1"/>
</dbReference>
<dbReference type="InterPro" id="IPR054005">
    <property type="entry name" value="VP17_central_barrel"/>
</dbReference>
<dbReference type="RefSeq" id="WP_160976612.1">
    <property type="nucleotide sequence ID" value="NZ_WVHK01000006.1"/>
</dbReference>
<comment type="caution">
    <text evidence="2">The sequence shown here is derived from an EMBL/GenBank/DDBJ whole genome shotgun (WGS) entry which is preliminary data.</text>
</comment>
<dbReference type="Gene3D" id="2.60.120.1170">
    <property type="match status" value="1"/>
</dbReference>
<evidence type="ECO:0000259" key="1">
    <source>
        <dbReference type="Pfam" id="PF22210"/>
    </source>
</evidence>
<name>A0A6I4YHY9_9DEIO</name>
<proteinExistence type="predicted"/>
<evidence type="ECO:0000313" key="3">
    <source>
        <dbReference type="Proteomes" id="UP000430519"/>
    </source>
</evidence>
<feature type="domain" description="VP17 central beta-barrel" evidence="1">
    <location>
        <begin position="86"/>
        <end position="141"/>
    </location>
</feature>
<dbReference type="EMBL" id="WVHK01000006">
    <property type="protein sequence ID" value="MXV18607.1"/>
    <property type="molecule type" value="Genomic_DNA"/>
</dbReference>